<feature type="transmembrane region" description="Helical" evidence="1">
    <location>
        <begin position="50"/>
        <end position="71"/>
    </location>
</feature>
<dbReference type="Gene3D" id="2.160.20.80">
    <property type="entry name" value="E3 ubiquitin-protein ligase SopA"/>
    <property type="match status" value="1"/>
</dbReference>
<dbReference type="Pfam" id="PF13576">
    <property type="entry name" value="Pentapeptide_3"/>
    <property type="match status" value="1"/>
</dbReference>
<feature type="transmembrane region" description="Helical" evidence="1">
    <location>
        <begin position="211"/>
        <end position="229"/>
    </location>
</feature>
<feature type="transmembrane region" description="Helical" evidence="1">
    <location>
        <begin position="241"/>
        <end position="264"/>
    </location>
</feature>
<feature type="transmembrane region" description="Helical" evidence="1">
    <location>
        <begin position="128"/>
        <end position="145"/>
    </location>
</feature>
<organism evidence="2 3">
    <name type="scientific">Nocardiopsis flavescens</name>
    <dbReference type="NCBI Taxonomy" id="758803"/>
    <lineage>
        <taxon>Bacteria</taxon>
        <taxon>Bacillati</taxon>
        <taxon>Actinomycetota</taxon>
        <taxon>Actinomycetes</taxon>
        <taxon>Streptosporangiales</taxon>
        <taxon>Nocardiopsidaceae</taxon>
        <taxon>Nocardiopsis</taxon>
    </lineage>
</organism>
<feature type="non-terminal residue" evidence="2">
    <location>
        <position position="492"/>
    </location>
</feature>
<name>A0A1M6WEA2_9ACTN</name>
<evidence type="ECO:0000256" key="1">
    <source>
        <dbReference type="SAM" id="Phobius"/>
    </source>
</evidence>
<keyword evidence="1" id="KW-0472">Membrane</keyword>
<keyword evidence="1" id="KW-1133">Transmembrane helix</keyword>
<gene>
    <name evidence="2" type="ORF">SAMN05421803_1431</name>
</gene>
<reference evidence="2 3" key="1">
    <citation type="submission" date="2016-11" db="EMBL/GenBank/DDBJ databases">
        <authorList>
            <person name="Jaros S."/>
            <person name="Januszkiewicz K."/>
            <person name="Wedrychowicz H."/>
        </authorList>
    </citation>
    <scope>NUCLEOTIDE SEQUENCE [LARGE SCALE GENOMIC DNA]</scope>
    <source>
        <strain evidence="2 3">CGMCC 4.5723</strain>
    </source>
</reference>
<feature type="transmembrane region" description="Helical" evidence="1">
    <location>
        <begin position="284"/>
        <end position="303"/>
    </location>
</feature>
<feature type="transmembrane region" description="Helical" evidence="1">
    <location>
        <begin position="12"/>
        <end position="38"/>
    </location>
</feature>
<dbReference type="AlphaFoldDB" id="A0A1M6WEA2"/>
<dbReference type="Proteomes" id="UP000184452">
    <property type="component" value="Unassembled WGS sequence"/>
</dbReference>
<dbReference type="InterPro" id="IPR001646">
    <property type="entry name" value="5peptide_repeat"/>
</dbReference>
<keyword evidence="3" id="KW-1185">Reference proteome</keyword>
<dbReference type="RefSeq" id="WP_245833595.1">
    <property type="nucleotide sequence ID" value="NZ_FQZK01000043.1"/>
</dbReference>
<evidence type="ECO:0000313" key="2">
    <source>
        <dbReference type="EMBL" id="SHK91998.1"/>
    </source>
</evidence>
<protein>
    <submittedName>
        <fullName evidence="2">Pentapeptide repeat-containing protein</fullName>
    </submittedName>
</protein>
<accession>A0A1M6WEA2</accession>
<dbReference type="EMBL" id="FQZK01000043">
    <property type="protein sequence ID" value="SHK91998.1"/>
    <property type="molecule type" value="Genomic_DNA"/>
</dbReference>
<keyword evidence="1" id="KW-0812">Transmembrane</keyword>
<sequence length="492" mass="53637">MPSPTPYLKATLVFVVALTALAFFIWLQAPLMGVLFAGQVVFFSSLADRWKVVVALALVAVSAAVVITWLPDLLPDLLLSTLPLGALAIVYLVSRTSLADRWQMVVALALVAVFAAVVITFLPDTRLFILLFGTLFGALVIVQIMDPVFFAIRQQAAFAFAAMAVSGLVFITWSPLLHLLTRLSDLPSRLVNVLPQPLADLVPRDPPMESLLWALGFACALVAAVFVASPSDRRPRLQLGGLILAAWTVASLAVAVITLLIWHALGAPPLEPVTELSPRDVNSIATRAFAVIAGLGGVALLVISYRRQRTTEADGQRAEKAAGREDTKLFNERFTTAYTELGSEHAAVRLGAVHALARAADNAPTGRDTQMVIEVLCAYLRMPYTPAPEEPAKNASKAKKEEHRERELEFESFREVRHTVIRIIGDRLREVTRWRSQDYDFTGVVFDGGDLTGANFHFGKVSFRKARFTKGTMDFSGAEFDGGTVDFSGAEF</sequence>
<dbReference type="STRING" id="758803.SAMN05421803_1431"/>
<proteinExistence type="predicted"/>
<feature type="transmembrane region" description="Helical" evidence="1">
    <location>
        <begin position="157"/>
        <end position="180"/>
    </location>
</feature>
<feature type="transmembrane region" description="Helical" evidence="1">
    <location>
        <begin position="105"/>
        <end position="122"/>
    </location>
</feature>
<feature type="transmembrane region" description="Helical" evidence="1">
    <location>
        <begin position="77"/>
        <end position="93"/>
    </location>
</feature>
<evidence type="ECO:0000313" key="3">
    <source>
        <dbReference type="Proteomes" id="UP000184452"/>
    </source>
</evidence>